<evidence type="ECO:0000313" key="2">
    <source>
        <dbReference type="Proteomes" id="UP000499080"/>
    </source>
</evidence>
<sequence length="90" mass="9777">MTAVEQLGQPIDTKEIECRSLVMKLTNWGLRSGRSEVPLFSSAGNSAASSAQYSQECFLYHKKPTIQSNPLLPHQLGWAANGACLQISLA</sequence>
<dbReference type="AlphaFoldDB" id="A0A4Y2VG33"/>
<comment type="caution">
    <text evidence="1">The sequence shown here is derived from an EMBL/GenBank/DDBJ whole genome shotgun (WGS) entry which is preliminary data.</text>
</comment>
<protein>
    <submittedName>
        <fullName evidence="1">Uncharacterized protein</fullName>
    </submittedName>
</protein>
<proteinExistence type="predicted"/>
<dbReference type="EMBL" id="BGPR01046320">
    <property type="protein sequence ID" value="GBO23284.1"/>
    <property type="molecule type" value="Genomic_DNA"/>
</dbReference>
<organism evidence="1 2">
    <name type="scientific">Araneus ventricosus</name>
    <name type="common">Orbweaver spider</name>
    <name type="synonym">Epeira ventricosa</name>
    <dbReference type="NCBI Taxonomy" id="182803"/>
    <lineage>
        <taxon>Eukaryota</taxon>
        <taxon>Metazoa</taxon>
        <taxon>Ecdysozoa</taxon>
        <taxon>Arthropoda</taxon>
        <taxon>Chelicerata</taxon>
        <taxon>Arachnida</taxon>
        <taxon>Araneae</taxon>
        <taxon>Araneomorphae</taxon>
        <taxon>Entelegynae</taxon>
        <taxon>Araneoidea</taxon>
        <taxon>Araneidae</taxon>
        <taxon>Araneus</taxon>
    </lineage>
</organism>
<reference evidence="1 2" key="1">
    <citation type="journal article" date="2019" name="Sci. Rep.">
        <title>Orb-weaving spider Araneus ventricosus genome elucidates the spidroin gene catalogue.</title>
        <authorList>
            <person name="Kono N."/>
            <person name="Nakamura H."/>
            <person name="Ohtoshi R."/>
            <person name="Moran D.A.P."/>
            <person name="Shinohara A."/>
            <person name="Yoshida Y."/>
            <person name="Fujiwara M."/>
            <person name="Mori M."/>
            <person name="Tomita M."/>
            <person name="Arakawa K."/>
        </authorList>
    </citation>
    <scope>NUCLEOTIDE SEQUENCE [LARGE SCALE GENOMIC DNA]</scope>
</reference>
<gene>
    <name evidence="1" type="ORF">AVEN_160349_1</name>
</gene>
<accession>A0A4Y2VG33</accession>
<name>A0A4Y2VG33_ARAVE</name>
<dbReference type="Proteomes" id="UP000499080">
    <property type="component" value="Unassembled WGS sequence"/>
</dbReference>
<keyword evidence="2" id="KW-1185">Reference proteome</keyword>
<evidence type="ECO:0000313" key="1">
    <source>
        <dbReference type="EMBL" id="GBO23284.1"/>
    </source>
</evidence>